<evidence type="ECO:0000256" key="11">
    <source>
        <dbReference type="RuleBase" id="RU003357"/>
    </source>
</evidence>
<dbReference type="SUPFAM" id="SSF56935">
    <property type="entry name" value="Porins"/>
    <property type="match status" value="1"/>
</dbReference>
<evidence type="ECO:0000256" key="3">
    <source>
        <dbReference type="ARBA" id="ARBA00022452"/>
    </source>
</evidence>
<evidence type="ECO:0000256" key="9">
    <source>
        <dbReference type="ARBA" id="ARBA00023237"/>
    </source>
</evidence>
<feature type="chain" id="PRO_5046006668" evidence="12">
    <location>
        <begin position="29"/>
        <end position="859"/>
    </location>
</feature>
<evidence type="ECO:0000256" key="10">
    <source>
        <dbReference type="PROSITE-ProRule" id="PRU01360"/>
    </source>
</evidence>
<organism evidence="14 15">
    <name type="scientific">Brevundimonas staleyi</name>
    <dbReference type="NCBI Taxonomy" id="74326"/>
    <lineage>
        <taxon>Bacteria</taxon>
        <taxon>Pseudomonadati</taxon>
        <taxon>Pseudomonadota</taxon>
        <taxon>Alphaproteobacteria</taxon>
        <taxon>Caulobacterales</taxon>
        <taxon>Caulobacteraceae</taxon>
        <taxon>Brevundimonas</taxon>
    </lineage>
</organism>
<comment type="caution">
    <text evidence="14">The sequence shown here is derived from an EMBL/GenBank/DDBJ whole genome shotgun (WGS) entry which is preliminary data.</text>
</comment>
<dbReference type="PROSITE" id="PS52016">
    <property type="entry name" value="TONB_DEPENDENT_REC_3"/>
    <property type="match status" value="1"/>
</dbReference>
<evidence type="ECO:0000256" key="1">
    <source>
        <dbReference type="ARBA" id="ARBA00004571"/>
    </source>
</evidence>
<evidence type="ECO:0000256" key="6">
    <source>
        <dbReference type="ARBA" id="ARBA00023004"/>
    </source>
</evidence>
<evidence type="ECO:0000256" key="5">
    <source>
        <dbReference type="ARBA" id="ARBA00022692"/>
    </source>
</evidence>
<keyword evidence="6" id="KW-0408">Iron</keyword>
<proteinExistence type="inferred from homology"/>
<protein>
    <submittedName>
        <fullName evidence="14">TonB-dependent receptor domain-containing protein</fullName>
    </submittedName>
</protein>
<dbReference type="InterPro" id="IPR000531">
    <property type="entry name" value="Beta-barrel_TonB"/>
</dbReference>
<dbReference type="RefSeq" id="WP_374039532.1">
    <property type="nucleotide sequence ID" value="NZ_CP169083.1"/>
</dbReference>
<evidence type="ECO:0000256" key="12">
    <source>
        <dbReference type="SAM" id="SignalP"/>
    </source>
</evidence>
<keyword evidence="9 10" id="KW-0998">Cell outer membrane</keyword>
<keyword evidence="8 10" id="KW-0472">Membrane</keyword>
<feature type="signal peptide" evidence="12">
    <location>
        <begin position="1"/>
        <end position="28"/>
    </location>
</feature>
<dbReference type="Gene3D" id="3.55.50.30">
    <property type="match status" value="1"/>
</dbReference>
<dbReference type="EMBL" id="JBHSLF010000006">
    <property type="protein sequence ID" value="MFC5342941.1"/>
    <property type="molecule type" value="Genomic_DNA"/>
</dbReference>
<accession>A0ABW0FN41</accession>
<dbReference type="Proteomes" id="UP001596152">
    <property type="component" value="Unassembled WGS sequence"/>
</dbReference>
<dbReference type="InterPro" id="IPR012910">
    <property type="entry name" value="Plug_dom"/>
</dbReference>
<keyword evidence="15" id="KW-1185">Reference proteome</keyword>
<evidence type="ECO:0000256" key="7">
    <source>
        <dbReference type="ARBA" id="ARBA00023077"/>
    </source>
</evidence>
<name>A0ABW0FN41_9CAUL</name>
<evidence type="ECO:0000313" key="14">
    <source>
        <dbReference type="EMBL" id="MFC5342941.1"/>
    </source>
</evidence>
<keyword evidence="3 10" id="KW-1134">Transmembrane beta strand</keyword>
<keyword evidence="5 10" id="KW-0812">Transmembrane</keyword>
<keyword evidence="14" id="KW-0675">Receptor</keyword>
<keyword evidence="4" id="KW-0410">Iron transport</keyword>
<reference evidence="15" key="1">
    <citation type="journal article" date="2019" name="Int. J. Syst. Evol. Microbiol.">
        <title>The Global Catalogue of Microorganisms (GCM) 10K type strain sequencing project: providing services to taxonomists for standard genome sequencing and annotation.</title>
        <authorList>
            <consortium name="The Broad Institute Genomics Platform"/>
            <consortium name="The Broad Institute Genome Sequencing Center for Infectious Disease"/>
            <person name="Wu L."/>
            <person name="Ma J."/>
        </authorList>
    </citation>
    <scope>NUCLEOTIDE SEQUENCE [LARGE SCALE GENOMIC DNA]</scope>
    <source>
        <strain evidence="15">JCM 12125</strain>
    </source>
</reference>
<evidence type="ECO:0000256" key="4">
    <source>
        <dbReference type="ARBA" id="ARBA00022496"/>
    </source>
</evidence>
<evidence type="ECO:0000313" key="15">
    <source>
        <dbReference type="Proteomes" id="UP001596152"/>
    </source>
</evidence>
<dbReference type="PANTHER" id="PTHR47234:SF3">
    <property type="entry name" value="SECRETIN_TONB SHORT N-TERMINAL DOMAIN-CONTAINING PROTEIN"/>
    <property type="match status" value="1"/>
</dbReference>
<dbReference type="InterPro" id="IPR011662">
    <property type="entry name" value="Secretin/TonB_short_N"/>
</dbReference>
<keyword evidence="7 11" id="KW-0798">TonB box</keyword>
<sequence>MRINDTFGFRTWAMAGVAAMAISSPACAQEADRPFNIPTQDLSAALEAFGQQGDAEILFDRRQTAGKRSAAVVGAYTRDVALQRLVGGSGLVVRRVNASTFVVEPSRPQVDATDASQLEEVVVTGSRIRGAPPASPVIRLSQDDMRNAGNNNLGDAIRQLPQNFSGGKNPAIGLGAGDANSNPNSSSQLNLRGLGPDATLTLLNGRRLAYSGVTQGVDITAVPLDAVDRLEILADGASALYGSDAVGGVANVILKRNYDGVSATARFGAATNGGAEQQQYSVVGGRTWDGGSLIATLNYEDSTEITAAQRTYTSGLGRTQIIYPPIEAWGGVVSAHQILTSFATLNIDAIYSDRNTASTTALTTAPYTTSGSASNADNASFTIAPNLDIALPGRWTANAAFVYGRDNTRQAGFSYSGGVATPSQVLKYDNTVELYEVSGEGPLTRLPAGDVRLAVGGGLRQVGLETYRGPRGATPATRLTPSQDARYAYGELYVPLFGGASAPSGFGELALTAAARYEDYDQAGDILVPKVGIIYSPTGDFDLKASWGKSFKTPILNRQYQVEQVVLFDASLFGAGYPVGSTVLYRSGGNPDVGPERAESWSATAALHPRSLPELEVSVSYFDVDYRDRIVSPIASIAGSLSNPLYASFVTLSPSAGLQNDIISNASGGFQNASSVPYNPASVLGILDTRFANAARQHIRGVDVQAAYDFDLGRYGSLSASTAATYLTSDQTLLAGQPSTNLSGIIFNPPKIRGTASLTWRISDLILTPQAIYTGSLSDNRRTPNVRIDDQVAFNLTARYNIETSLPGLKGLALSASVLNITDEDPEPIAATTIYNSPYESTNYTPMGRFVGMSLTARW</sequence>
<dbReference type="Pfam" id="PF07715">
    <property type="entry name" value="Plug"/>
    <property type="match status" value="1"/>
</dbReference>
<keyword evidence="12" id="KW-0732">Signal</keyword>
<keyword evidence="4" id="KW-0406">Ion transport</keyword>
<dbReference type="InterPro" id="IPR037066">
    <property type="entry name" value="Plug_dom_sf"/>
</dbReference>
<gene>
    <name evidence="14" type="ORF">ACFPIE_03380</name>
</gene>
<keyword evidence="2 10" id="KW-0813">Transport</keyword>
<evidence type="ECO:0000256" key="2">
    <source>
        <dbReference type="ARBA" id="ARBA00022448"/>
    </source>
</evidence>
<feature type="domain" description="Secretin/TonB short N-terminal" evidence="13">
    <location>
        <begin position="55"/>
        <end position="106"/>
    </location>
</feature>
<dbReference type="InterPro" id="IPR039426">
    <property type="entry name" value="TonB-dep_rcpt-like"/>
</dbReference>
<comment type="subcellular location">
    <subcellularLocation>
        <location evidence="1 10">Cell outer membrane</location>
        <topology evidence="1 10">Multi-pass membrane protein</topology>
    </subcellularLocation>
</comment>
<comment type="similarity">
    <text evidence="10 11">Belongs to the TonB-dependent receptor family.</text>
</comment>
<evidence type="ECO:0000256" key="8">
    <source>
        <dbReference type="ARBA" id="ARBA00023136"/>
    </source>
</evidence>
<evidence type="ECO:0000259" key="13">
    <source>
        <dbReference type="SMART" id="SM00965"/>
    </source>
</evidence>
<dbReference type="PANTHER" id="PTHR47234">
    <property type="match status" value="1"/>
</dbReference>
<dbReference type="Pfam" id="PF00593">
    <property type="entry name" value="TonB_dep_Rec_b-barrel"/>
    <property type="match status" value="1"/>
</dbReference>
<dbReference type="Gene3D" id="2.170.130.10">
    <property type="entry name" value="TonB-dependent receptor, plug domain"/>
    <property type="match status" value="1"/>
</dbReference>
<dbReference type="InterPro" id="IPR036942">
    <property type="entry name" value="Beta-barrel_TonB_sf"/>
</dbReference>
<dbReference type="SMART" id="SM00965">
    <property type="entry name" value="STN"/>
    <property type="match status" value="1"/>
</dbReference>
<dbReference type="Gene3D" id="2.40.170.20">
    <property type="entry name" value="TonB-dependent receptor, beta-barrel domain"/>
    <property type="match status" value="1"/>
</dbReference>